<dbReference type="EMBL" id="NKXS01006819">
    <property type="protein sequence ID" value="PIN00660.1"/>
    <property type="molecule type" value="Genomic_DNA"/>
</dbReference>
<organism evidence="9 10">
    <name type="scientific">Handroanthus impetiginosus</name>
    <dbReference type="NCBI Taxonomy" id="429701"/>
    <lineage>
        <taxon>Eukaryota</taxon>
        <taxon>Viridiplantae</taxon>
        <taxon>Streptophyta</taxon>
        <taxon>Embryophyta</taxon>
        <taxon>Tracheophyta</taxon>
        <taxon>Spermatophyta</taxon>
        <taxon>Magnoliopsida</taxon>
        <taxon>eudicotyledons</taxon>
        <taxon>Gunneridae</taxon>
        <taxon>Pentapetalae</taxon>
        <taxon>asterids</taxon>
        <taxon>lamiids</taxon>
        <taxon>Lamiales</taxon>
        <taxon>Bignoniaceae</taxon>
        <taxon>Crescentiina</taxon>
        <taxon>Tabebuia alliance</taxon>
        <taxon>Handroanthus</taxon>
    </lineage>
</organism>
<comment type="subcellular location">
    <subcellularLocation>
        <location evidence="1">Membrane</location>
        <topology evidence="1">Multi-pass membrane protein</topology>
    </subcellularLocation>
</comment>
<feature type="transmembrane region" description="Helical" evidence="7">
    <location>
        <begin position="194"/>
        <end position="214"/>
    </location>
</feature>
<evidence type="ECO:0000256" key="2">
    <source>
        <dbReference type="ARBA" id="ARBA00022692"/>
    </source>
</evidence>
<evidence type="ECO:0000256" key="3">
    <source>
        <dbReference type="ARBA" id="ARBA00022737"/>
    </source>
</evidence>
<dbReference type="Proteomes" id="UP000231279">
    <property type="component" value="Unassembled WGS sequence"/>
</dbReference>
<keyword evidence="5" id="KW-0040">ANK repeat</keyword>
<reference evidence="10" key="1">
    <citation type="journal article" date="2018" name="Gigascience">
        <title>Genome assembly of the Pink Ipe (Handroanthus impetiginosus, Bignoniaceae), a highly valued, ecologically keystone Neotropical timber forest tree.</title>
        <authorList>
            <person name="Silva-Junior O.B."/>
            <person name="Grattapaglia D."/>
            <person name="Novaes E."/>
            <person name="Collevatti R.G."/>
        </authorList>
    </citation>
    <scope>NUCLEOTIDE SEQUENCE [LARGE SCALE GENOMIC DNA]</scope>
    <source>
        <strain evidence="10">cv. UFG-1</strain>
    </source>
</reference>
<keyword evidence="2 7" id="KW-0812">Transmembrane</keyword>
<dbReference type="STRING" id="429701.A0A2G9G6V4"/>
<dbReference type="AlphaFoldDB" id="A0A2G9G6V4"/>
<accession>A0A2G9G6V4</accession>
<dbReference type="PANTHER" id="PTHR24186">
    <property type="entry name" value="PROTEIN PHOSPHATASE 1 REGULATORY SUBUNIT"/>
    <property type="match status" value="1"/>
</dbReference>
<feature type="transmembrane region" description="Helical" evidence="7">
    <location>
        <begin position="267"/>
        <end position="287"/>
    </location>
</feature>
<evidence type="ECO:0000256" key="7">
    <source>
        <dbReference type="SAM" id="Phobius"/>
    </source>
</evidence>
<evidence type="ECO:0000313" key="9">
    <source>
        <dbReference type="EMBL" id="PIN00660.1"/>
    </source>
</evidence>
<gene>
    <name evidence="9" type="ORF">CDL12_26837</name>
</gene>
<dbReference type="OrthoDB" id="7729168at2759"/>
<keyword evidence="10" id="KW-1185">Reference proteome</keyword>
<dbReference type="PANTHER" id="PTHR24186:SF37">
    <property type="entry name" value="PGG DOMAIN-CONTAINING PROTEIN"/>
    <property type="match status" value="1"/>
</dbReference>
<dbReference type="GO" id="GO:0005886">
    <property type="term" value="C:plasma membrane"/>
    <property type="evidence" value="ECO:0007669"/>
    <property type="project" value="TreeGrafter"/>
</dbReference>
<dbReference type="InterPro" id="IPR026961">
    <property type="entry name" value="PGG_dom"/>
</dbReference>
<name>A0A2G9G6V4_9LAMI</name>
<dbReference type="Pfam" id="PF13962">
    <property type="entry name" value="PGG"/>
    <property type="match status" value="1"/>
</dbReference>
<feature type="transmembrane region" description="Helical" evidence="7">
    <location>
        <begin position="226"/>
        <end position="247"/>
    </location>
</feature>
<sequence>MFINPLSAGSILLEAACFSSVGASISDVECLHLLVTVEPATISMAAIKLLLTVAELEVNAVNLNGMTALDVLIQSRWDSRDSEIEESLKRAGAFRAAETNIPLHNNQNMQDNNWKTLFKNQAEWLEKKKSALMVVASLIATMAFQAGVTPPGGVWQDDKVVDSQGNQIITDLTHKNHSAGFSIMARNYPHLYTVFYIVNTVSFIASLSIILLLMSGLPLRRKFFMWLLMLITWISITTITHTYLGSVVSLIPLDVDNLLKHVISDSVWAWVGLMAFLLIGHMIRLIIKLVKKQRERLMTRQRRMVAGSAVLVNTVCV</sequence>
<comment type="caution">
    <text evidence="9">The sequence shown here is derived from an EMBL/GenBank/DDBJ whole genome shotgun (WGS) entry which is preliminary data.</text>
</comment>
<feature type="domain" description="PGG" evidence="8">
    <location>
        <begin position="123"/>
        <end position="246"/>
    </location>
</feature>
<keyword evidence="6 7" id="KW-0472">Membrane</keyword>
<keyword evidence="4 7" id="KW-1133">Transmembrane helix</keyword>
<keyword evidence="3" id="KW-0677">Repeat</keyword>
<proteinExistence type="predicted"/>
<evidence type="ECO:0000256" key="4">
    <source>
        <dbReference type="ARBA" id="ARBA00022989"/>
    </source>
</evidence>
<evidence type="ECO:0000256" key="6">
    <source>
        <dbReference type="ARBA" id="ARBA00023136"/>
    </source>
</evidence>
<evidence type="ECO:0000259" key="8">
    <source>
        <dbReference type="Pfam" id="PF13962"/>
    </source>
</evidence>
<protein>
    <recommendedName>
        <fullName evidence="8">PGG domain-containing protein</fullName>
    </recommendedName>
</protein>
<evidence type="ECO:0000256" key="1">
    <source>
        <dbReference type="ARBA" id="ARBA00004141"/>
    </source>
</evidence>
<evidence type="ECO:0000313" key="10">
    <source>
        <dbReference type="Proteomes" id="UP000231279"/>
    </source>
</evidence>
<evidence type="ECO:0000256" key="5">
    <source>
        <dbReference type="ARBA" id="ARBA00023043"/>
    </source>
</evidence>